<dbReference type="InterPro" id="IPR044730">
    <property type="entry name" value="RNase_H-like_dom_plant"/>
</dbReference>
<evidence type="ECO:0000313" key="2">
    <source>
        <dbReference type="EMBL" id="DAD18952.1"/>
    </source>
</evidence>
<dbReference type="GO" id="GO:0003676">
    <property type="term" value="F:nucleic acid binding"/>
    <property type="evidence" value="ECO:0007669"/>
    <property type="project" value="InterPro"/>
</dbReference>
<dbReference type="PANTHER" id="PTHR47074">
    <property type="entry name" value="BNAC02G40300D PROTEIN"/>
    <property type="match status" value="1"/>
</dbReference>
<dbReference type="PANTHER" id="PTHR47074:SF73">
    <property type="entry name" value="OS04G0448401 PROTEIN"/>
    <property type="match status" value="1"/>
</dbReference>
<reference evidence="2 3" key="1">
    <citation type="journal article" date="2020" name="Mol. Biol. Evol.">
        <title>Distinct Expression and Methylation Patterns for Genes with Different Fates following a Single Whole-Genome Duplication in Flowering Plants.</title>
        <authorList>
            <person name="Shi T."/>
            <person name="Rahmani R.S."/>
            <person name="Gugger P.F."/>
            <person name="Wang M."/>
            <person name="Li H."/>
            <person name="Zhang Y."/>
            <person name="Li Z."/>
            <person name="Wang Q."/>
            <person name="Van de Peer Y."/>
            <person name="Marchal K."/>
            <person name="Chen J."/>
        </authorList>
    </citation>
    <scope>NUCLEOTIDE SEQUENCE [LARGE SCALE GENOMIC DNA]</scope>
    <source>
        <tissue evidence="2">Leaf</tissue>
    </source>
</reference>
<evidence type="ECO:0000313" key="3">
    <source>
        <dbReference type="Proteomes" id="UP000607653"/>
    </source>
</evidence>
<dbReference type="AlphaFoldDB" id="A0A822XGB1"/>
<organism evidence="2 3">
    <name type="scientific">Nelumbo nucifera</name>
    <name type="common">Sacred lotus</name>
    <dbReference type="NCBI Taxonomy" id="4432"/>
    <lineage>
        <taxon>Eukaryota</taxon>
        <taxon>Viridiplantae</taxon>
        <taxon>Streptophyta</taxon>
        <taxon>Embryophyta</taxon>
        <taxon>Tracheophyta</taxon>
        <taxon>Spermatophyta</taxon>
        <taxon>Magnoliopsida</taxon>
        <taxon>Proteales</taxon>
        <taxon>Nelumbonaceae</taxon>
        <taxon>Nelumbo</taxon>
    </lineage>
</organism>
<dbReference type="CDD" id="cd06222">
    <property type="entry name" value="RNase_H_like"/>
    <property type="match status" value="1"/>
</dbReference>
<dbReference type="Gene3D" id="3.30.420.10">
    <property type="entry name" value="Ribonuclease H-like superfamily/Ribonuclease H"/>
    <property type="match status" value="1"/>
</dbReference>
<name>A0A822XGB1_NELNU</name>
<dbReference type="InterPro" id="IPR036397">
    <property type="entry name" value="RNaseH_sf"/>
</dbReference>
<dbReference type="EMBL" id="DUZY01000001">
    <property type="protein sequence ID" value="DAD18952.1"/>
    <property type="molecule type" value="Genomic_DNA"/>
</dbReference>
<sequence length="142" mass="15205">MSVSETNRSCNTFWVPPCAGVFKINVDRDFRQPSSGSCGVVIRDHTGFCVAACYGPVFVVSALQAEAIAVRQGLDLAKVVGLSFCVIESDCQEIVNAFQKGFSEVPTTVKSLLKDILNVATTFSISFSFVSRSCNSNAHALA</sequence>
<dbReference type="GO" id="GO:0004523">
    <property type="term" value="F:RNA-DNA hybrid ribonuclease activity"/>
    <property type="evidence" value="ECO:0007669"/>
    <property type="project" value="InterPro"/>
</dbReference>
<accession>A0A822XGB1</accession>
<protein>
    <recommendedName>
        <fullName evidence="1">RNase H type-1 domain-containing protein</fullName>
    </recommendedName>
</protein>
<gene>
    <name evidence="2" type="ORF">HUJ06_020415</name>
</gene>
<dbReference type="Proteomes" id="UP000607653">
    <property type="component" value="Unassembled WGS sequence"/>
</dbReference>
<feature type="domain" description="RNase H type-1" evidence="1">
    <location>
        <begin position="32"/>
        <end position="142"/>
    </location>
</feature>
<dbReference type="Pfam" id="PF13456">
    <property type="entry name" value="RVT_3"/>
    <property type="match status" value="1"/>
</dbReference>
<dbReference type="InterPro" id="IPR052929">
    <property type="entry name" value="RNase_H-like_EbsB-rel"/>
</dbReference>
<keyword evidence="3" id="KW-1185">Reference proteome</keyword>
<dbReference type="InterPro" id="IPR012337">
    <property type="entry name" value="RNaseH-like_sf"/>
</dbReference>
<evidence type="ECO:0000259" key="1">
    <source>
        <dbReference type="Pfam" id="PF13456"/>
    </source>
</evidence>
<dbReference type="InterPro" id="IPR002156">
    <property type="entry name" value="RNaseH_domain"/>
</dbReference>
<comment type="caution">
    <text evidence="2">The sequence shown here is derived from an EMBL/GenBank/DDBJ whole genome shotgun (WGS) entry which is preliminary data.</text>
</comment>
<proteinExistence type="predicted"/>
<dbReference type="SUPFAM" id="SSF53098">
    <property type="entry name" value="Ribonuclease H-like"/>
    <property type="match status" value="1"/>
</dbReference>